<dbReference type="InterPro" id="IPR025668">
    <property type="entry name" value="Tnp_DDE_dom"/>
</dbReference>
<keyword evidence="3" id="KW-1185">Reference proteome</keyword>
<name>A0ABV4BZC0_9MYCO</name>
<proteinExistence type="predicted"/>
<dbReference type="Pfam" id="PF13701">
    <property type="entry name" value="DDE_Tnp_1_4"/>
    <property type="match status" value="1"/>
</dbReference>
<organism evidence="2 3">
    <name type="scientific">Mycobacterium servetii</name>
    <dbReference type="NCBI Taxonomy" id="3237418"/>
    <lineage>
        <taxon>Bacteria</taxon>
        <taxon>Bacillati</taxon>
        <taxon>Actinomycetota</taxon>
        <taxon>Actinomycetes</taxon>
        <taxon>Mycobacteriales</taxon>
        <taxon>Mycobacteriaceae</taxon>
        <taxon>Mycobacterium</taxon>
    </lineage>
</organism>
<dbReference type="EMBL" id="JBGEDP010000001">
    <property type="protein sequence ID" value="MEY8014355.1"/>
    <property type="molecule type" value="Genomic_DNA"/>
</dbReference>
<reference evidence="2 3" key="1">
    <citation type="submission" date="2024-08" db="EMBL/GenBank/DDBJ databases">
        <title>Mycobacterium servetensis sp. nov., a novel rapid-growing mycobacterial species recovered from a human patient in Zaragoza, Spain.</title>
        <authorList>
            <person name="Tristancho-Baro A.I."/>
            <person name="Buenestado-Serrano S."/>
            <person name="Garcia De Viedma D."/>
            <person name="Milagro-Beamonte A."/>
            <person name="Burillo N."/>
            <person name="Sanz S."/>
            <person name="Lopez-Calleja A.I."/>
            <person name="Penas-Utrilla D."/>
            <person name="Guardingo M."/>
            <person name="Garcia M.J."/>
            <person name="Vinuelas-Bayon J."/>
        </authorList>
    </citation>
    <scope>NUCLEOTIDE SEQUENCE [LARGE SCALE GENOMIC DNA]</scope>
    <source>
        <strain evidence="3">HUMS_12744610</strain>
    </source>
</reference>
<evidence type="ECO:0000313" key="3">
    <source>
        <dbReference type="Proteomes" id="UP001564760"/>
    </source>
</evidence>
<feature type="domain" description="Transposase DDE" evidence="1">
    <location>
        <begin position="20"/>
        <end position="233"/>
    </location>
</feature>
<evidence type="ECO:0000313" key="2">
    <source>
        <dbReference type="EMBL" id="MEY8014355.1"/>
    </source>
</evidence>
<dbReference type="Proteomes" id="UP001564760">
    <property type="component" value="Unassembled WGS sequence"/>
</dbReference>
<sequence>MTRPAVVEHLEKLNARPGMSVGYSVGFDLDERVRVAIGQMPDAGWQAALDATGAARDDAQVAELTGLLRHSTGGDRLVGWPAGMRILVRREEIEHGTQLSLFEQLAGYRYQVLATSTAGGQPQRLEARHRVHARVEGFIRTGKDTGLARWPSHSFAINTAWVTAVAIAIDLLCWMRLLLLDGPLAKAEPATLRYRLLHAAARLIKRSRYLILRIPQTWPWAQEFADALNRVRAIP</sequence>
<dbReference type="RefSeq" id="WP_369736897.1">
    <property type="nucleotide sequence ID" value="NZ_JBGEDP010000001.1"/>
</dbReference>
<evidence type="ECO:0000259" key="1">
    <source>
        <dbReference type="Pfam" id="PF13701"/>
    </source>
</evidence>
<accession>A0ABV4BZC0</accession>
<comment type="caution">
    <text evidence="2">The sequence shown here is derived from an EMBL/GenBank/DDBJ whole genome shotgun (WGS) entry which is preliminary data.</text>
</comment>
<gene>
    <name evidence="2" type="ORF">AB8998_04560</name>
</gene>
<protein>
    <submittedName>
        <fullName evidence="2">Transposase</fullName>
    </submittedName>
</protein>